<dbReference type="EMBL" id="NESQ01000015">
    <property type="protein sequence ID" value="PUU83325.1"/>
    <property type="molecule type" value="Genomic_DNA"/>
</dbReference>
<protein>
    <submittedName>
        <fullName evidence="1">Uncharacterized protein</fullName>
    </submittedName>
</protein>
<accession>A0A2T7A6L7</accession>
<proteinExistence type="predicted"/>
<name>A0A2T7A6L7_TUBBO</name>
<sequence>MSIENRQRVTASATMKRPRNIGLFPGILNRPEIAKQSREGRSLRVRTAIPQSI</sequence>
<dbReference type="AlphaFoldDB" id="A0A2T7A6L7"/>
<keyword evidence="2" id="KW-1185">Reference proteome</keyword>
<evidence type="ECO:0000313" key="1">
    <source>
        <dbReference type="EMBL" id="PUU83325.1"/>
    </source>
</evidence>
<dbReference type="Proteomes" id="UP000244722">
    <property type="component" value="Unassembled WGS sequence"/>
</dbReference>
<comment type="caution">
    <text evidence="1">The sequence shown here is derived from an EMBL/GenBank/DDBJ whole genome shotgun (WGS) entry which is preliminary data.</text>
</comment>
<gene>
    <name evidence="1" type="ORF">B9Z19DRAFT_1073059</name>
</gene>
<reference evidence="1 2" key="1">
    <citation type="submission" date="2017-04" db="EMBL/GenBank/DDBJ databases">
        <title>Draft genome sequence of Tuber borchii Vittad., a whitish edible truffle.</title>
        <authorList>
            <consortium name="DOE Joint Genome Institute"/>
            <person name="Murat C."/>
            <person name="Kuo A."/>
            <person name="Barry K.W."/>
            <person name="Clum A."/>
            <person name="Dockter R.B."/>
            <person name="Fauchery L."/>
            <person name="Iotti M."/>
            <person name="Kohler A."/>
            <person name="Labutti K."/>
            <person name="Lindquist E.A."/>
            <person name="Lipzen A."/>
            <person name="Ohm R.A."/>
            <person name="Wang M."/>
            <person name="Grigoriev I.V."/>
            <person name="Zambonelli A."/>
            <person name="Martin F.M."/>
        </authorList>
    </citation>
    <scope>NUCLEOTIDE SEQUENCE [LARGE SCALE GENOMIC DNA]</scope>
    <source>
        <strain evidence="1 2">Tbo3840</strain>
    </source>
</reference>
<organism evidence="1 2">
    <name type="scientific">Tuber borchii</name>
    <name type="common">White truffle</name>
    <dbReference type="NCBI Taxonomy" id="42251"/>
    <lineage>
        <taxon>Eukaryota</taxon>
        <taxon>Fungi</taxon>
        <taxon>Dikarya</taxon>
        <taxon>Ascomycota</taxon>
        <taxon>Pezizomycotina</taxon>
        <taxon>Pezizomycetes</taxon>
        <taxon>Pezizales</taxon>
        <taxon>Tuberaceae</taxon>
        <taxon>Tuber</taxon>
    </lineage>
</organism>
<evidence type="ECO:0000313" key="2">
    <source>
        <dbReference type="Proteomes" id="UP000244722"/>
    </source>
</evidence>